<accession>A0ABT3MUM4</accession>
<protein>
    <recommendedName>
        <fullName evidence="1">TrmO C-terminal domain-containing protein</fullName>
    </recommendedName>
</protein>
<dbReference type="InterPro" id="IPR041369">
    <property type="entry name" value="TrmO_C"/>
</dbReference>
<dbReference type="EMBL" id="JAPFCC010000001">
    <property type="protein sequence ID" value="MCW7553086.1"/>
    <property type="molecule type" value="Genomic_DNA"/>
</dbReference>
<feature type="domain" description="TrmO C-terminal" evidence="1">
    <location>
        <begin position="10"/>
        <end position="36"/>
    </location>
</feature>
<sequence length="37" mass="4339">MKPWMKAGELGQDPRPAYLRETTERRHGTALWDKNVV</sequence>
<gene>
    <name evidence="2" type="ORF">NX722_10660</name>
</gene>
<name>A0ABT3MUM4_9GAMM</name>
<keyword evidence="3" id="KW-1185">Reference proteome</keyword>
<reference evidence="2 3" key="1">
    <citation type="submission" date="2022-10" db="EMBL/GenBank/DDBJ databases">
        <title>High-quality genome sequences of two octocoral-associated bacteria, Endozoicomonas euniceicola EF212 and Endozoicomonas gorgoniicola PS125.</title>
        <authorList>
            <person name="Chiou Y.-J."/>
            <person name="Chen Y.-H."/>
        </authorList>
    </citation>
    <scope>NUCLEOTIDE SEQUENCE [LARGE SCALE GENOMIC DNA]</scope>
    <source>
        <strain evidence="2 3">PS125</strain>
    </source>
</reference>
<dbReference type="RefSeq" id="WP_262567956.1">
    <property type="nucleotide sequence ID" value="NZ_JAPFCC010000001.1"/>
</dbReference>
<comment type="caution">
    <text evidence="2">The sequence shown here is derived from an EMBL/GenBank/DDBJ whole genome shotgun (WGS) entry which is preliminary data.</text>
</comment>
<evidence type="ECO:0000313" key="2">
    <source>
        <dbReference type="EMBL" id="MCW7553086.1"/>
    </source>
</evidence>
<dbReference type="Proteomes" id="UP001209854">
    <property type="component" value="Unassembled WGS sequence"/>
</dbReference>
<dbReference type="Pfam" id="PF18389">
    <property type="entry name" value="TrmO_C"/>
    <property type="match status" value="1"/>
</dbReference>
<organism evidence="2 3">
    <name type="scientific">Endozoicomonas gorgoniicola</name>
    <dbReference type="NCBI Taxonomy" id="1234144"/>
    <lineage>
        <taxon>Bacteria</taxon>
        <taxon>Pseudomonadati</taxon>
        <taxon>Pseudomonadota</taxon>
        <taxon>Gammaproteobacteria</taxon>
        <taxon>Oceanospirillales</taxon>
        <taxon>Endozoicomonadaceae</taxon>
        <taxon>Endozoicomonas</taxon>
    </lineage>
</organism>
<evidence type="ECO:0000259" key="1">
    <source>
        <dbReference type="Pfam" id="PF18389"/>
    </source>
</evidence>
<proteinExistence type="predicted"/>
<evidence type="ECO:0000313" key="3">
    <source>
        <dbReference type="Proteomes" id="UP001209854"/>
    </source>
</evidence>